<dbReference type="EMBL" id="JAOZYT010000002">
    <property type="protein sequence ID" value="MCW0522827.1"/>
    <property type="molecule type" value="Genomic_DNA"/>
</dbReference>
<dbReference type="RefSeq" id="WP_064969721.1">
    <property type="nucleotide sequence ID" value="NZ_CP029760.1"/>
</dbReference>
<comment type="caution">
    <text evidence="6">The sequence shown here is derived from an EMBL/GenBank/DDBJ whole genome shotgun (WGS) entry which is preliminary data.</text>
</comment>
<dbReference type="PANTHER" id="PTHR46233:SF3">
    <property type="entry name" value="HYDROXYACYLGLUTATHIONE HYDROLASE GLOC"/>
    <property type="match status" value="1"/>
</dbReference>
<keyword evidence="2" id="KW-0479">Metal-binding</keyword>
<name>A0AAP3AJF3_RIEAN</name>
<dbReference type="AlphaFoldDB" id="A0AAP3AJF3"/>
<reference evidence="6" key="1">
    <citation type="submission" date="2022-10" db="EMBL/GenBank/DDBJ databases">
        <title>Sifting through the core-genome to identify putative cross-protective antigens against Riemerella anatipestifer.</title>
        <authorList>
            <person name="Zheng X."/>
            <person name="Zhang W."/>
        </authorList>
    </citation>
    <scope>NUCLEOTIDE SEQUENCE</scope>
    <source>
        <strain evidence="6">ZWRA178</strain>
    </source>
</reference>
<dbReference type="Gene3D" id="3.60.15.10">
    <property type="entry name" value="Ribonuclease Z/Hydroxyacylglutathione hydrolase-like"/>
    <property type="match status" value="1"/>
</dbReference>
<keyword evidence="4" id="KW-0862">Zinc</keyword>
<proteinExistence type="predicted"/>
<dbReference type="Proteomes" id="UP001207440">
    <property type="component" value="Unassembled WGS sequence"/>
</dbReference>
<evidence type="ECO:0000259" key="5">
    <source>
        <dbReference type="SMART" id="SM00849"/>
    </source>
</evidence>
<dbReference type="CDD" id="cd06262">
    <property type="entry name" value="metallo-hydrolase-like_MBL-fold"/>
    <property type="match status" value="1"/>
</dbReference>
<gene>
    <name evidence="6" type="ORF">OKE68_00645</name>
</gene>
<evidence type="ECO:0000313" key="6">
    <source>
        <dbReference type="EMBL" id="MCW0522827.1"/>
    </source>
</evidence>
<feature type="domain" description="Metallo-beta-lactamase" evidence="5">
    <location>
        <begin position="13"/>
        <end position="195"/>
    </location>
</feature>
<dbReference type="GO" id="GO:0016787">
    <property type="term" value="F:hydrolase activity"/>
    <property type="evidence" value="ECO:0007669"/>
    <property type="project" value="UniProtKB-KW"/>
</dbReference>
<evidence type="ECO:0000313" key="7">
    <source>
        <dbReference type="Proteomes" id="UP001207440"/>
    </source>
</evidence>
<evidence type="ECO:0000256" key="2">
    <source>
        <dbReference type="ARBA" id="ARBA00022723"/>
    </source>
</evidence>
<dbReference type="Pfam" id="PF00753">
    <property type="entry name" value="Lactamase_B"/>
    <property type="match status" value="1"/>
</dbReference>
<comment type="cofactor">
    <cofactor evidence="1">
        <name>Zn(2+)</name>
        <dbReference type="ChEBI" id="CHEBI:29105"/>
    </cofactor>
</comment>
<dbReference type="SUPFAM" id="SSF56281">
    <property type="entry name" value="Metallo-hydrolase/oxidoreductase"/>
    <property type="match status" value="1"/>
</dbReference>
<dbReference type="InterPro" id="IPR051453">
    <property type="entry name" value="MBL_Glyoxalase_II"/>
</dbReference>
<protein>
    <submittedName>
        <fullName evidence="6">MBL fold metallo-hydrolase</fullName>
    </submittedName>
</protein>
<dbReference type="InterPro" id="IPR036866">
    <property type="entry name" value="RibonucZ/Hydroxyglut_hydro"/>
</dbReference>
<keyword evidence="3" id="KW-0378">Hydrolase</keyword>
<sequence>MLSIKTFTFNPFSENTYVVYNEDRQAFIIDPGNFTANETLALSEFITSQDLTVKNILLTHAHIDHIAGLQWAFDTYQVPVLMHHLDQELLDRAPLTARQYGFNMLPFVGQVIFIDEGETLQLGTDTLHLLHTPGHSPGSISFYSKEQHWVISGDVIFQGSIGRTDLYKGNYEQLIESIKTKLLTLPPNTQVYSGHGASTNIGFEQQYNPFLK</sequence>
<dbReference type="GO" id="GO:0046872">
    <property type="term" value="F:metal ion binding"/>
    <property type="evidence" value="ECO:0007669"/>
    <property type="project" value="UniProtKB-KW"/>
</dbReference>
<evidence type="ECO:0000256" key="4">
    <source>
        <dbReference type="ARBA" id="ARBA00022833"/>
    </source>
</evidence>
<accession>A0AAP3AJF3</accession>
<organism evidence="6 7">
    <name type="scientific">Riemerella anatipestifer</name>
    <name type="common">Moraxella anatipestifer</name>
    <dbReference type="NCBI Taxonomy" id="34085"/>
    <lineage>
        <taxon>Bacteria</taxon>
        <taxon>Pseudomonadati</taxon>
        <taxon>Bacteroidota</taxon>
        <taxon>Flavobacteriia</taxon>
        <taxon>Flavobacteriales</taxon>
        <taxon>Weeksellaceae</taxon>
        <taxon>Riemerella</taxon>
    </lineage>
</organism>
<dbReference type="SMART" id="SM00849">
    <property type="entry name" value="Lactamase_B"/>
    <property type="match status" value="1"/>
</dbReference>
<evidence type="ECO:0000256" key="3">
    <source>
        <dbReference type="ARBA" id="ARBA00022801"/>
    </source>
</evidence>
<dbReference type="InterPro" id="IPR001279">
    <property type="entry name" value="Metallo-B-lactamas"/>
</dbReference>
<evidence type="ECO:0000256" key="1">
    <source>
        <dbReference type="ARBA" id="ARBA00001947"/>
    </source>
</evidence>
<dbReference type="PANTHER" id="PTHR46233">
    <property type="entry name" value="HYDROXYACYLGLUTATHIONE HYDROLASE GLOC"/>
    <property type="match status" value="1"/>
</dbReference>